<dbReference type="PANTHER" id="PTHR47117:SF8">
    <property type="entry name" value="KINESIN FAMILY MEMBER 16B"/>
    <property type="match status" value="1"/>
</dbReference>
<sequence length="638" mass="73246">MEFISVDNLFLLICIFVFTTIFALYTFPLSFPYFSHDCVETFSVVEVIRALKKVCPIDFGNKWRLLHLDSGLTPCKVACSCVYAFSLIADVTKWGEWEPLPSTQCLLLKPFCDSQLQRDALMQADQVVGIQRGINVQSYIAMYRFMSFTEKTVKWILFWNAKKLEFMFFLIQPAISKTNDDQCVITHIFGSKVSSSYIAPLLAQRMRNIRDFLLLSQTHIVSSKYTSTIPKHSCHKILNNKSDQDIDRLSSKVDFSADCDQYVFMLVPIIEHFKCLYSTLIGFQLTVKEIDEKSTPKEKRYTCEICKAKRKTEKSNSIVAEISSDRKRKTSVIVEENFKIDLNSNEKIIEDESINSNAVHSHSVTCNANVEKSKSSSFYDISETQMDEDIYVNLHIIHENNSQENASCLQNCNKSDIFCSSTSDFELVESNQDYLDSKLADFLTQGNYGASELQAEMMKISFDKSLSPELQSYGGWIYYSTYKNITVLSKTTADAWKCVKNPRFRFYCDETVKTVKIVERISDSQKLIHVYHEINNFLRKEGIDFCLLQTEREEANLFYSSFHSIEYEKCPFMTSVIRGSLRPSGWVVEDLGSHNCKVTHMMQAVVSSADNLFIQVLGTLVPLAMHNLRQFTTLRPSD</sequence>
<gene>
    <name evidence="3" type="primary">AVEN_73859_1</name>
    <name evidence="3" type="ORF">CEXT_34671</name>
</gene>
<evidence type="ECO:0000313" key="4">
    <source>
        <dbReference type="Proteomes" id="UP001054945"/>
    </source>
</evidence>
<feature type="domain" description="START" evidence="2">
    <location>
        <begin position="496"/>
        <end position="604"/>
    </location>
</feature>
<dbReference type="EMBL" id="BPLR01001340">
    <property type="protein sequence ID" value="GIZ01716.1"/>
    <property type="molecule type" value="Genomic_DNA"/>
</dbReference>
<keyword evidence="1" id="KW-0812">Transmembrane</keyword>
<comment type="caution">
    <text evidence="3">The sequence shown here is derived from an EMBL/GenBank/DDBJ whole genome shotgun (WGS) entry which is preliminary data.</text>
</comment>
<evidence type="ECO:0000259" key="2">
    <source>
        <dbReference type="PROSITE" id="PS50848"/>
    </source>
</evidence>
<feature type="transmembrane region" description="Helical" evidence="1">
    <location>
        <begin position="9"/>
        <end position="34"/>
    </location>
</feature>
<reference evidence="3 4" key="1">
    <citation type="submission" date="2021-06" db="EMBL/GenBank/DDBJ databases">
        <title>Caerostris extrusa draft genome.</title>
        <authorList>
            <person name="Kono N."/>
            <person name="Arakawa K."/>
        </authorList>
    </citation>
    <scope>NUCLEOTIDE SEQUENCE [LARGE SCALE GENOMIC DNA]</scope>
</reference>
<organism evidence="3 4">
    <name type="scientific">Caerostris extrusa</name>
    <name type="common">Bark spider</name>
    <name type="synonym">Caerostris bankana</name>
    <dbReference type="NCBI Taxonomy" id="172846"/>
    <lineage>
        <taxon>Eukaryota</taxon>
        <taxon>Metazoa</taxon>
        <taxon>Ecdysozoa</taxon>
        <taxon>Arthropoda</taxon>
        <taxon>Chelicerata</taxon>
        <taxon>Arachnida</taxon>
        <taxon>Araneae</taxon>
        <taxon>Araneomorphae</taxon>
        <taxon>Entelegynae</taxon>
        <taxon>Araneoidea</taxon>
        <taxon>Araneidae</taxon>
        <taxon>Caerostris</taxon>
    </lineage>
</organism>
<proteinExistence type="predicted"/>
<dbReference type="AlphaFoldDB" id="A0AAV4Y6V3"/>
<dbReference type="SUPFAM" id="SSF55961">
    <property type="entry name" value="Bet v1-like"/>
    <property type="match status" value="1"/>
</dbReference>
<dbReference type="Proteomes" id="UP001054945">
    <property type="component" value="Unassembled WGS sequence"/>
</dbReference>
<dbReference type="InterPro" id="IPR023393">
    <property type="entry name" value="START-like_dom_sf"/>
</dbReference>
<keyword evidence="1" id="KW-1133">Transmembrane helix</keyword>
<keyword evidence="1" id="KW-0472">Membrane</keyword>
<name>A0AAV4Y6V3_CAEEX</name>
<dbReference type="Pfam" id="PF01852">
    <property type="entry name" value="START"/>
    <property type="match status" value="1"/>
</dbReference>
<accession>A0AAV4Y6V3</accession>
<dbReference type="GO" id="GO:0008289">
    <property type="term" value="F:lipid binding"/>
    <property type="evidence" value="ECO:0007669"/>
    <property type="project" value="InterPro"/>
</dbReference>
<protein>
    <submittedName>
        <fullName evidence="3">START domain-containing protein</fullName>
    </submittedName>
</protein>
<dbReference type="PROSITE" id="PS50848">
    <property type="entry name" value="START"/>
    <property type="match status" value="1"/>
</dbReference>
<dbReference type="InterPro" id="IPR002913">
    <property type="entry name" value="START_lipid-bd_dom"/>
</dbReference>
<dbReference type="Gene3D" id="3.30.530.20">
    <property type="match status" value="1"/>
</dbReference>
<keyword evidence="4" id="KW-1185">Reference proteome</keyword>
<dbReference type="PANTHER" id="PTHR47117">
    <property type="entry name" value="STAR-RELATED LIPID TRANSFER PROTEIN 9"/>
    <property type="match status" value="1"/>
</dbReference>
<evidence type="ECO:0000313" key="3">
    <source>
        <dbReference type="EMBL" id="GIZ01716.1"/>
    </source>
</evidence>
<evidence type="ECO:0000256" key="1">
    <source>
        <dbReference type="SAM" id="Phobius"/>
    </source>
</evidence>